<dbReference type="InterPro" id="IPR006015">
    <property type="entry name" value="Universal_stress_UspA"/>
</dbReference>
<proteinExistence type="inferred from homology"/>
<dbReference type="EMBL" id="CP037901">
    <property type="protein sequence ID" value="QBP12479.1"/>
    <property type="molecule type" value="Genomic_DNA"/>
</dbReference>
<sequence length="282" mass="30263">MDISAIMVHVDASQSVEARLCHAVALAGSFNATLIGLLSLSADEPAWVYRTADGRRERQAYEPDLGAACETAREAFDIATEAATFAVDWRVGEGAPTDAIQCEGRLADLLIVGQPNRSNTDSEVARHFVETAILSSGRPVLVIPQGPLPYASTFPYGSIVVAWNGTRESARALHDALPLLKRATQVDVVSCIPPHARRKAELSPPAYAANWLARHGVHASMVEMVLERSADIGESLLAIAGQRRADLLVCGAYGRGLLREELLGGVTDTVLRHATIPTLFSY</sequence>
<dbReference type="Proteomes" id="UP000253772">
    <property type="component" value="Chromosome c2"/>
</dbReference>
<dbReference type="PANTHER" id="PTHR46268:SF15">
    <property type="entry name" value="UNIVERSAL STRESS PROTEIN HP_0031"/>
    <property type="match status" value="1"/>
</dbReference>
<evidence type="ECO:0000256" key="1">
    <source>
        <dbReference type="ARBA" id="ARBA00008791"/>
    </source>
</evidence>
<dbReference type="PRINTS" id="PR01438">
    <property type="entry name" value="UNVRSLSTRESS"/>
</dbReference>
<gene>
    <name evidence="3" type="ORF">DDF84_022370</name>
</gene>
<dbReference type="CDD" id="cd00293">
    <property type="entry name" value="USP-like"/>
    <property type="match status" value="1"/>
</dbReference>
<protein>
    <submittedName>
        <fullName evidence="3">Universal stress protein</fullName>
    </submittedName>
</protein>
<accession>A0A2L0X2Y6</accession>
<dbReference type="Gene3D" id="3.40.50.12370">
    <property type="match status" value="1"/>
</dbReference>
<dbReference type="Pfam" id="PF00582">
    <property type="entry name" value="Usp"/>
    <property type="match status" value="1"/>
</dbReference>
<evidence type="ECO:0000259" key="2">
    <source>
        <dbReference type="Pfam" id="PF00582"/>
    </source>
</evidence>
<dbReference type="RefSeq" id="WP_017514206.1">
    <property type="nucleotide sequence ID" value="NZ_CP026544.1"/>
</dbReference>
<name>A0A2L0X2Y6_9BURK</name>
<feature type="domain" description="UspA" evidence="2">
    <location>
        <begin position="156"/>
        <end position="279"/>
    </location>
</feature>
<dbReference type="InterPro" id="IPR006016">
    <property type="entry name" value="UspA"/>
</dbReference>
<comment type="similarity">
    <text evidence="1">Belongs to the universal stress protein A family.</text>
</comment>
<dbReference type="PANTHER" id="PTHR46268">
    <property type="entry name" value="STRESS RESPONSE PROTEIN NHAX"/>
    <property type="match status" value="1"/>
</dbReference>
<dbReference type="SUPFAM" id="SSF52402">
    <property type="entry name" value="Adenine nucleotide alpha hydrolases-like"/>
    <property type="match status" value="2"/>
</dbReference>
<evidence type="ECO:0000313" key="4">
    <source>
        <dbReference type="Proteomes" id="UP000253772"/>
    </source>
</evidence>
<organism evidence="3 4">
    <name type="scientific">Cupriavidus metallidurans</name>
    <dbReference type="NCBI Taxonomy" id="119219"/>
    <lineage>
        <taxon>Bacteria</taxon>
        <taxon>Pseudomonadati</taxon>
        <taxon>Pseudomonadota</taxon>
        <taxon>Betaproteobacteria</taxon>
        <taxon>Burkholderiales</taxon>
        <taxon>Burkholderiaceae</taxon>
        <taxon>Cupriavidus</taxon>
    </lineage>
</organism>
<evidence type="ECO:0000313" key="3">
    <source>
        <dbReference type="EMBL" id="QBP12479.1"/>
    </source>
</evidence>
<dbReference type="AlphaFoldDB" id="A0A2L0X2Y6"/>
<reference evidence="3 4" key="1">
    <citation type="submission" date="2019-03" db="EMBL/GenBank/DDBJ databases">
        <title>Comparative insights into the high quality Complete genome sequence of highly metal resistant Cupriavidus metallidurans strain BS1 isolated from a gold-copper mine.</title>
        <authorList>
            <person name="Mazhar H.S."/>
            <person name="Rensing C."/>
        </authorList>
    </citation>
    <scope>NUCLEOTIDE SEQUENCE [LARGE SCALE GENOMIC DNA]</scope>
    <source>
        <strain evidence="3 4">BS1</strain>
    </source>
</reference>
<dbReference type="OrthoDB" id="9804721at2"/>